<dbReference type="RefSeq" id="WP_125976875.1">
    <property type="nucleotide sequence ID" value="NZ_BAAADY010000047.1"/>
</dbReference>
<evidence type="ECO:0000313" key="6">
    <source>
        <dbReference type="Proteomes" id="UP000531251"/>
    </source>
</evidence>
<feature type="chain" id="PRO_5031389759" evidence="3">
    <location>
        <begin position="24"/>
        <end position="180"/>
    </location>
</feature>
<dbReference type="GO" id="GO:0009279">
    <property type="term" value="C:cell outer membrane"/>
    <property type="evidence" value="ECO:0007669"/>
    <property type="project" value="TreeGrafter"/>
</dbReference>
<dbReference type="InterPro" id="IPR005653">
    <property type="entry name" value="OstA-like_N"/>
</dbReference>
<dbReference type="Gene3D" id="2.60.450.10">
    <property type="entry name" value="Lipopolysaccharide (LPS) transport protein A like domain"/>
    <property type="match status" value="1"/>
</dbReference>
<dbReference type="EMBL" id="JAATJB010000006">
    <property type="protein sequence ID" value="NJB98005.1"/>
    <property type="molecule type" value="Genomic_DNA"/>
</dbReference>
<evidence type="ECO:0000256" key="1">
    <source>
        <dbReference type="ARBA" id="ARBA00022729"/>
    </source>
</evidence>
<feature type="compositionally biased region" description="Polar residues" evidence="2">
    <location>
        <begin position="150"/>
        <end position="164"/>
    </location>
</feature>
<feature type="domain" description="Organic solvent tolerance-like N-terminal" evidence="4">
    <location>
        <begin position="36"/>
        <end position="145"/>
    </location>
</feature>
<gene>
    <name evidence="5" type="ORF">GGR89_002332</name>
</gene>
<evidence type="ECO:0000313" key="5">
    <source>
        <dbReference type="EMBL" id="NJB98005.1"/>
    </source>
</evidence>
<accession>A0A7X5XZT2</accession>
<evidence type="ECO:0000256" key="2">
    <source>
        <dbReference type="SAM" id="MobiDB-lite"/>
    </source>
</evidence>
<dbReference type="Pfam" id="PF03968">
    <property type="entry name" value="LptD_N"/>
    <property type="match status" value="1"/>
</dbReference>
<name>A0A7X5XZT2_9SPHN</name>
<feature type="region of interest" description="Disordered" evidence="2">
    <location>
        <begin position="150"/>
        <end position="180"/>
    </location>
</feature>
<reference evidence="5 6" key="1">
    <citation type="submission" date="2020-03" db="EMBL/GenBank/DDBJ databases">
        <title>Genomic Encyclopedia of Type Strains, Phase IV (KMG-IV): sequencing the most valuable type-strain genomes for metagenomic binning, comparative biology and taxonomic classification.</title>
        <authorList>
            <person name="Goeker M."/>
        </authorList>
    </citation>
    <scope>NUCLEOTIDE SEQUENCE [LARGE SCALE GENOMIC DNA]</scope>
    <source>
        <strain evidence="5 6">DSM 7225</strain>
    </source>
</reference>
<organism evidence="5 6">
    <name type="scientific">Sphingomonas trueperi</name>
    <dbReference type="NCBI Taxonomy" id="53317"/>
    <lineage>
        <taxon>Bacteria</taxon>
        <taxon>Pseudomonadati</taxon>
        <taxon>Pseudomonadota</taxon>
        <taxon>Alphaproteobacteria</taxon>
        <taxon>Sphingomonadales</taxon>
        <taxon>Sphingomonadaceae</taxon>
        <taxon>Sphingomonas</taxon>
    </lineage>
</organism>
<comment type="caution">
    <text evidence="5">The sequence shown here is derived from an EMBL/GenBank/DDBJ whole genome shotgun (WGS) entry which is preliminary data.</text>
</comment>
<evidence type="ECO:0000259" key="4">
    <source>
        <dbReference type="Pfam" id="PF03968"/>
    </source>
</evidence>
<keyword evidence="1 3" id="KW-0732">Signal</keyword>
<dbReference type="PANTHER" id="PTHR36504:SF1">
    <property type="entry name" value="LIPOPOLYSACCHARIDE EXPORT SYSTEM PROTEIN LPTA"/>
    <property type="match status" value="1"/>
</dbReference>
<dbReference type="PANTHER" id="PTHR36504">
    <property type="entry name" value="LIPOPOLYSACCHARIDE EXPORT SYSTEM PROTEIN LPTA"/>
    <property type="match status" value="1"/>
</dbReference>
<keyword evidence="6" id="KW-1185">Reference proteome</keyword>
<dbReference type="GO" id="GO:0017089">
    <property type="term" value="F:glycolipid transfer activity"/>
    <property type="evidence" value="ECO:0007669"/>
    <property type="project" value="TreeGrafter"/>
</dbReference>
<proteinExistence type="predicted"/>
<dbReference type="GO" id="GO:0030288">
    <property type="term" value="C:outer membrane-bounded periplasmic space"/>
    <property type="evidence" value="ECO:0007669"/>
    <property type="project" value="TreeGrafter"/>
</dbReference>
<sequence length="180" mass="18705">MTRAFAPLALGLPLLLATVPAAAQARHDSNAPIDFDAKNIQLDDKASRAILSGNVVIKQSDMTLRAARVTVAYSGSALNGSPQASRLDASGGVTVQRPNQTARSSYAVYDVDRRIITMIGNVTLQQAGSNVANAAGPRLTINLDTSRATFGGSTAGPSTQNSGGRVTGRFSVPNRDAPKQ</sequence>
<dbReference type="InterPro" id="IPR052037">
    <property type="entry name" value="LPS_export_LptA"/>
</dbReference>
<feature type="signal peptide" evidence="3">
    <location>
        <begin position="1"/>
        <end position="23"/>
    </location>
</feature>
<protein>
    <submittedName>
        <fullName evidence="5">Lipopolysaccharide export system protein LptA</fullName>
    </submittedName>
</protein>
<dbReference type="GO" id="GO:0015920">
    <property type="term" value="P:lipopolysaccharide transport"/>
    <property type="evidence" value="ECO:0007669"/>
    <property type="project" value="TreeGrafter"/>
</dbReference>
<dbReference type="Proteomes" id="UP000531251">
    <property type="component" value="Unassembled WGS sequence"/>
</dbReference>
<dbReference type="AlphaFoldDB" id="A0A7X5XZT2"/>
<evidence type="ECO:0000256" key="3">
    <source>
        <dbReference type="SAM" id="SignalP"/>
    </source>
</evidence>